<dbReference type="SMR" id="A0A1D6DZ74"/>
<dbReference type="Gene3D" id="2.130.10.10">
    <property type="entry name" value="YVTN repeat-like/Quinoprotein amine dehydrogenase"/>
    <property type="match status" value="1"/>
</dbReference>
<dbReference type="PANTHER" id="PTHR19855:SF19">
    <property type="entry name" value="OS04G0619700 PROTEIN"/>
    <property type="match status" value="1"/>
</dbReference>
<sequence>MGRFNVDILCGHNEDVRDVFLLVSANLIFTSGRDSVVRMSKMEEGLLIDTSRALGGTIRAIAADSRLLVSGGTNAYIQCWMWKAMINYFTSLDVGHEGPVTCLALDSLRIYSGYLDMTVRVWYRAQMECVQKFMHADWVWALALRGNTIASTTGINAYVWDIRDDNLTSLISNAHVGSTYSIAWTHLADVLFTGGEDGAIRLFNVSDVSDDEEDIKPVATWVPHSASSGGRIALIDLRKLPTPKRSSKDRIVSAGEDGSVRIWNFSEALDIERRAQALRSLRQENRMRRRKAQCVLIKSKIRPSNL</sequence>
<protein>
    <submittedName>
        <fullName evidence="1">F-box/WD-40 repeat-containing protein</fullName>
    </submittedName>
</protein>
<dbReference type="PROSITE" id="PS50082">
    <property type="entry name" value="WD_REPEATS_2"/>
    <property type="match status" value="2"/>
</dbReference>
<name>A0A1D6DZ74_MAIZE</name>
<dbReference type="InParanoid" id="A0A1D6DZ74"/>
<dbReference type="STRING" id="4577.A0A1D6DZ74"/>
<dbReference type="AlphaFoldDB" id="A0A1D6DZ74"/>
<dbReference type="InterPro" id="IPR015943">
    <property type="entry name" value="WD40/YVTN_repeat-like_dom_sf"/>
</dbReference>
<proteinExistence type="predicted"/>
<accession>A0A1D6DZ74</accession>
<dbReference type="eggNOG" id="KOG0274">
    <property type="taxonomic scope" value="Eukaryota"/>
</dbReference>
<dbReference type="InterPro" id="IPR001680">
    <property type="entry name" value="WD40_rpt"/>
</dbReference>
<dbReference type="EMBL" id="CM007648">
    <property type="protein sequence ID" value="ONM13827.1"/>
    <property type="molecule type" value="Genomic_DNA"/>
</dbReference>
<organism evidence="1">
    <name type="scientific">Zea mays</name>
    <name type="common">Maize</name>
    <dbReference type="NCBI Taxonomy" id="4577"/>
    <lineage>
        <taxon>Eukaryota</taxon>
        <taxon>Viridiplantae</taxon>
        <taxon>Streptophyta</taxon>
        <taxon>Embryophyta</taxon>
        <taxon>Tracheophyta</taxon>
        <taxon>Spermatophyta</taxon>
        <taxon>Magnoliopsida</taxon>
        <taxon>Liliopsida</taxon>
        <taxon>Poales</taxon>
        <taxon>Poaceae</taxon>
        <taxon>PACMAD clade</taxon>
        <taxon>Panicoideae</taxon>
        <taxon>Andropogonodae</taxon>
        <taxon>Andropogoneae</taxon>
        <taxon>Tripsacinae</taxon>
        <taxon>Zea</taxon>
    </lineage>
</organism>
<dbReference type="Pfam" id="PF00400">
    <property type="entry name" value="WD40"/>
    <property type="match status" value="3"/>
</dbReference>
<reference evidence="1" key="1">
    <citation type="submission" date="2015-12" db="EMBL/GenBank/DDBJ databases">
        <title>Update maize B73 reference genome by single molecule sequencing technologies.</title>
        <authorList>
            <consortium name="Maize Genome Sequencing Project"/>
            <person name="Ware D."/>
        </authorList>
    </citation>
    <scope>NUCLEOTIDE SEQUENCE [LARGE SCALE GENOMIC DNA]</scope>
    <source>
        <tissue evidence="1">Seedling</tissue>
    </source>
</reference>
<dbReference type="SUPFAM" id="SSF50978">
    <property type="entry name" value="WD40 repeat-like"/>
    <property type="match status" value="1"/>
</dbReference>
<gene>
    <name evidence="1" type="ORF">ZEAMMB73_Zm00001d002279</name>
</gene>
<dbReference type="PaxDb" id="4577-GRMZM2G124560_P01"/>
<dbReference type="InterPro" id="IPR036322">
    <property type="entry name" value="WD40_repeat_dom_sf"/>
</dbReference>
<dbReference type="ExpressionAtlas" id="A0A1D6DZ74">
    <property type="expression patterns" value="baseline and differential"/>
</dbReference>
<dbReference type="SMART" id="SM00320">
    <property type="entry name" value="WD40"/>
    <property type="match status" value="6"/>
</dbReference>
<dbReference type="PANTHER" id="PTHR19855">
    <property type="entry name" value="WD40 REPEAT PROTEIN 12, 37"/>
    <property type="match status" value="1"/>
</dbReference>
<evidence type="ECO:0000313" key="1">
    <source>
        <dbReference type="EMBL" id="ONM13827.1"/>
    </source>
</evidence>